<dbReference type="SUPFAM" id="SSF56112">
    <property type="entry name" value="Protein kinase-like (PK-like)"/>
    <property type="match status" value="1"/>
</dbReference>
<dbReference type="InterPro" id="IPR006748">
    <property type="entry name" value="NH2Glyco/OHUrea_AB-resist_kin"/>
</dbReference>
<dbReference type="Gene3D" id="1.10.510.10">
    <property type="entry name" value="Transferase(Phosphotransferase) domain 1"/>
    <property type="match status" value="1"/>
</dbReference>
<evidence type="ECO:0000313" key="2">
    <source>
        <dbReference type="Proteomes" id="UP000279994"/>
    </source>
</evidence>
<proteinExistence type="predicted"/>
<dbReference type="AlphaFoldDB" id="A0A3N0GN19"/>
<dbReference type="RefSeq" id="WP_123223260.1">
    <property type="nucleotide sequence ID" value="NZ_RJSF01000040.1"/>
</dbReference>
<name>A0A3N0GN19_9ACTN</name>
<gene>
    <name evidence="1" type="ORF">EFL26_12895</name>
</gene>
<dbReference type="InterPro" id="IPR011009">
    <property type="entry name" value="Kinase-like_dom_sf"/>
</dbReference>
<keyword evidence="2" id="KW-1185">Reference proteome</keyword>
<organism evidence="1 2">
    <name type="scientific">Nocardioides pocheonensis</name>
    <dbReference type="NCBI Taxonomy" id="661485"/>
    <lineage>
        <taxon>Bacteria</taxon>
        <taxon>Bacillati</taxon>
        <taxon>Actinomycetota</taxon>
        <taxon>Actinomycetes</taxon>
        <taxon>Propionibacteriales</taxon>
        <taxon>Nocardioidaceae</taxon>
        <taxon>Nocardioides</taxon>
    </lineage>
</organism>
<dbReference type="GO" id="GO:0016773">
    <property type="term" value="F:phosphotransferase activity, alcohol group as acceptor"/>
    <property type="evidence" value="ECO:0007669"/>
    <property type="project" value="InterPro"/>
</dbReference>
<dbReference type="Pfam" id="PF04655">
    <property type="entry name" value="APH_6_hur"/>
    <property type="match status" value="1"/>
</dbReference>
<accession>A0A3N0GN19</accession>
<comment type="caution">
    <text evidence="1">The sequence shown here is derived from an EMBL/GenBank/DDBJ whole genome shotgun (WGS) entry which is preliminary data.</text>
</comment>
<reference evidence="1 2" key="1">
    <citation type="submission" date="2018-11" db="EMBL/GenBank/DDBJ databases">
        <authorList>
            <person name="Li F."/>
        </authorList>
    </citation>
    <scope>NUCLEOTIDE SEQUENCE [LARGE SCALE GENOMIC DNA]</scope>
    <source>
        <strain evidence="1 2">Gsoil 818</strain>
    </source>
</reference>
<dbReference type="GO" id="GO:0019748">
    <property type="term" value="P:secondary metabolic process"/>
    <property type="evidence" value="ECO:0007669"/>
    <property type="project" value="InterPro"/>
</dbReference>
<dbReference type="OrthoDB" id="3638028at2"/>
<protein>
    <submittedName>
        <fullName evidence="1">Aminoglycoside resistance protein</fullName>
    </submittedName>
</protein>
<sequence length="305" mass="34080">MRLPDGVLSMSDRGPAWADWVDALPALVRDLYAEWELRPDGWMMHGYCALVVPVVTAGGKRAMLKVSFPEVETEHEHLALSHWAGRGAVPLLRADPRRRAMLLEALRDVSLGEAWDVEACTAVAELYGLLHIPAFNQLRLLTDVVARSADAMTSLPRSAPLPRRLVEQAVSLCRDFATDPATTGTLIHTDLHYENVLLDEAGDWLAIDPKPVNGDPHYEIAPMLWNRYAELAAPSRPESVRDGIRRRFHTLVDAAGFDEQRARDWVIVRMLNLAAEQIFDPPPERGMSDDQWLTLCVTIAKAVQD</sequence>
<evidence type="ECO:0000313" key="1">
    <source>
        <dbReference type="EMBL" id="RNM13854.1"/>
    </source>
</evidence>
<dbReference type="EMBL" id="RJSF01000040">
    <property type="protein sequence ID" value="RNM13854.1"/>
    <property type="molecule type" value="Genomic_DNA"/>
</dbReference>
<dbReference type="Proteomes" id="UP000279994">
    <property type="component" value="Unassembled WGS sequence"/>
</dbReference>